<reference evidence="2 3" key="1">
    <citation type="submission" date="2024-10" db="EMBL/GenBank/DDBJ databases">
        <title>The Natural Products Discovery Center: Release of the First 8490 Sequenced Strains for Exploring Actinobacteria Biosynthetic Diversity.</title>
        <authorList>
            <person name="Kalkreuter E."/>
            <person name="Kautsar S.A."/>
            <person name="Yang D."/>
            <person name="Bader C.D."/>
            <person name="Teijaro C.N."/>
            <person name="Fluegel L."/>
            <person name="Davis C.M."/>
            <person name="Simpson J.R."/>
            <person name="Lauterbach L."/>
            <person name="Steele A.D."/>
            <person name="Gui C."/>
            <person name="Meng S."/>
            <person name="Li G."/>
            <person name="Viehrig K."/>
            <person name="Ye F."/>
            <person name="Su P."/>
            <person name="Kiefer A.F."/>
            <person name="Nichols A."/>
            <person name="Cepeda A.J."/>
            <person name="Yan W."/>
            <person name="Fan B."/>
            <person name="Jiang Y."/>
            <person name="Adhikari A."/>
            <person name="Zheng C.-J."/>
            <person name="Schuster L."/>
            <person name="Cowan T.M."/>
            <person name="Smanski M.J."/>
            <person name="Chevrette M.G."/>
            <person name="De Carvalho L.P.S."/>
            <person name="Shen B."/>
        </authorList>
    </citation>
    <scope>NUCLEOTIDE SEQUENCE [LARGE SCALE GENOMIC DNA]</scope>
    <source>
        <strain evidence="2 3">NPDC013366</strain>
    </source>
</reference>
<dbReference type="EMBL" id="JBICBM010000026">
    <property type="protein sequence ID" value="MFF9887191.1"/>
    <property type="molecule type" value="Genomic_DNA"/>
</dbReference>
<accession>A0ABW6Z7R7</accession>
<name>A0ABW6Z7R7_9ACTN</name>
<protein>
    <recommendedName>
        <fullName evidence="4">Acyl-CoA oxidase/dehydrogenase middle domain-containing protein</fullName>
    </recommendedName>
</protein>
<comment type="caution">
    <text evidence="2">The sequence shown here is derived from an EMBL/GenBank/DDBJ whole genome shotgun (WGS) entry which is preliminary data.</text>
</comment>
<organism evidence="2 3">
    <name type="scientific">Streptomyces eurythermus</name>
    <dbReference type="NCBI Taxonomy" id="42237"/>
    <lineage>
        <taxon>Bacteria</taxon>
        <taxon>Bacillati</taxon>
        <taxon>Actinomycetota</taxon>
        <taxon>Actinomycetes</taxon>
        <taxon>Kitasatosporales</taxon>
        <taxon>Streptomycetaceae</taxon>
        <taxon>Streptomyces</taxon>
    </lineage>
</organism>
<keyword evidence="3" id="KW-1185">Reference proteome</keyword>
<evidence type="ECO:0008006" key="4">
    <source>
        <dbReference type="Google" id="ProtNLM"/>
    </source>
</evidence>
<evidence type="ECO:0000256" key="1">
    <source>
        <dbReference type="SAM" id="MobiDB-lite"/>
    </source>
</evidence>
<dbReference type="InterPro" id="IPR046373">
    <property type="entry name" value="Acyl-CoA_Oxase/DH_mid-dom_sf"/>
</dbReference>
<dbReference type="SUPFAM" id="SSF56645">
    <property type="entry name" value="Acyl-CoA dehydrogenase NM domain-like"/>
    <property type="match status" value="1"/>
</dbReference>
<gene>
    <name evidence="2" type="ORF">ACF1HC_37355</name>
</gene>
<sequence>MRADGGWIIDGRKRFTSGAVGAAFCIVMARTPAMDGAPEGATMFLVTSTCSRSTPPGWSPSRQLSSSDGSAARVPGSEPHTPGTQRRDPLLHVAPLERASTPTRTS</sequence>
<proteinExistence type="predicted"/>
<evidence type="ECO:0000313" key="3">
    <source>
        <dbReference type="Proteomes" id="UP001603418"/>
    </source>
</evidence>
<dbReference type="InterPro" id="IPR009100">
    <property type="entry name" value="AcylCoA_DH/oxidase_NM_dom_sf"/>
</dbReference>
<feature type="compositionally biased region" description="Polar residues" evidence="1">
    <location>
        <begin position="50"/>
        <end position="69"/>
    </location>
</feature>
<dbReference type="Gene3D" id="2.40.110.10">
    <property type="entry name" value="Butyryl-CoA Dehydrogenase, subunit A, domain 2"/>
    <property type="match status" value="1"/>
</dbReference>
<feature type="region of interest" description="Disordered" evidence="1">
    <location>
        <begin position="50"/>
        <end position="106"/>
    </location>
</feature>
<dbReference type="RefSeq" id="WP_392079396.1">
    <property type="nucleotide sequence ID" value="NZ_JBFACJ010000053.1"/>
</dbReference>
<dbReference type="Proteomes" id="UP001603418">
    <property type="component" value="Unassembled WGS sequence"/>
</dbReference>
<evidence type="ECO:0000313" key="2">
    <source>
        <dbReference type="EMBL" id="MFF9887191.1"/>
    </source>
</evidence>